<evidence type="ECO:0000313" key="2">
    <source>
        <dbReference type="EMBL" id="TMM30327.1"/>
    </source>
</evidence>
<dbReference type="AlphaFoldDB" id="A0A5S3N5F2"/>
<feature type="domain" description="Copper-binding protein MbnP-like" evidence="1">
    <location>
        <begin position="30"/>
        <end position="212"/>
    </location>
</feature>
<dbReference type="OrthoDB" id="1422031at2"/>
<organism evidence="2 3">
    <name type="scientific">Polaribacter aestuariivivens</name>
    <dbReference type="NCBI Taxonomy" id="2304626"/>
    <lineage>
        <taxon>Bacteria</taxon>
        <taxon>Pseudomonadati</taxon>
        <taxon>Bacteroidota</taxon>
        <taxon>Flavobacteriia</taxon>
        <taxon>Flavobacteriales</taxon>
        <taxon>Flavobacteriaceae</taxon>
    </lineage>
</organism>
<sequence>MKKFSFLLIVILMTFNSCKEIDCCENPPFINLKFTHNWNGVPLTNLDFNELKFTTENGEKISIERLRYLVSNINLTGFNNYVLVNVGENSGTEISILDVKDGTYDLTFHFGFSNQDNLDGEYQLLNSVSFDVPAMLGGGYHFMQLDGKYINNNNQETGYNYHVIRAVDRTDPANLKFEDTSFEVNLGKVQIKGNTEIEVKVNIAEWFKNPNLWNLNELDTNLMGNFEAQKMMSANGKSVFSLGEVSQ</sequence>
<dbReference type="InterPro" id="IPR046863">
    <property type="entry name" value="MbnP-like_dom"/>
</dbReference>
<dbReference type="Pfam" id="PF20243">
    <property type="entry name" value="MbnP"/>
    <property type="match status" value="1"/>
</dbReference>
<dbReference type="RefSeq" id="WP_138535279.1">
    <property type="nucleotide sequence ID" value="NZ_VANR01000003.1"/>
</dbReference>
<evidence type="ECO:0000259" key="1">
    <source>
        <dbReference type="Pfam" id="PF20243"/>
    </source>
</evidence>
<name>A0A5S3N5F2_9FLAO</name>
<comment type="caution">
    <text evidence="2">The sequence shown here is derived from an EMBL/GenBank/DDBJ whole genome shotgun (WGS) entry which is preliminary data.</text>
</comment>
<protein>
    <recommendedName>
        <fullName evidence="1">Copper-binding protein MbnP-like domain-containing protein</fullName>
    </recommendedName>
</protein>
<evidence type="ECO:0000313" key="3">
    <source>
        <dbReference type="Proteomes" id="UP000307140"/>
    </source>
</evidence>
<proteinExistence type="predicted"/>
<gene>
    <name evidence="2" type="ORF">FDT66_06085</name>
</gene>
<keyword evidence="3" id="KW-1185">Reference proteome</keyword>
<accession>A0A5S3N5F2</accession>
<dbReference type="Proteomes" id="UP000307140">
    <property type="component" value="Unassembled WGS sequence"/>
</dbReference>
<reference evidence="2 3" key="1">
    <citation type="submission" date="2019-05" db="EMBL/GenBank/DDBJ databases">
        <title>Polaribacter aestuariivivens sp. nov., isolated from a tidal flat.</title>
        <authorList>
            <person name="Yoon J.-H."/>
        </authorList>
    </citation>
    <scope>NUCLEOTIDE SEQUENCE [LARGE SCALE GENOMIC DNA]</scope>
    <source>
        <strain evidence="2 3">DBTF-3</strain>
    </source>
</reference>
<dbReference type="EMBL" id="VANR01000003">
    <property type="protein sequence ID" value="TMM30327.1"/>
    <property type="molecule type" value="Genomic_DNA"/>
</dbReference>